<evidence type="ECO:0000313" key="3">
    <source>
        <dbReference type="Proteomes" id="UP001165041"/>
    </source>
</evidence>
<sequence>MPSTEQDRERAQSIDSLRSIWAAGGQPQPVPPWYRRVTRRQAGATAACLAVLLLAYLAIRSVDSEVTQHRVALPTELAGLPRAAEDQDLRTLRSEYEAQQSRRYALRAVQVQGYGRPGATGLRESELLAVAMEGSFPDAAQAATAMLGGYSPTGGSLRDGTPVAGMQTYAPGPLGGTIACATVGEPDSASAVCAWADGSTLGALVDRTGELTAEQLADRTRQLRALTEQPA</sequence>
<reference evidence="2" key="1">
    <citation type="submission" date="2023-02" db="EMBL/GenBank/DDBJ databases">
        <title>Kitasatospora phosalacinea NBRC 14627.</title>
        <authorList>
            <person name="Ichikawa N."/>
            <person name="Sato H."/>
            <person name="Tonouchi N."/>
        </authorList>
    </citation>
    <scope>NUCLEOTIDE SEQUENCE</scope>
    <source>
        <strain evidence="2">NBRC 14627</strain>
    </source>
</reference>
<dbReference type="Proteomes" id="UP001165041">
    <property type="component" value="Unassembled WGS sequence"/>
</dbReference>
<evidence type="ECO:0000256" key="1">
    <source>
        <dbReference type="SAM" id="Phobius"/>
    </source>
</evidence>
<comment type="caution">
    <text evidence="2">The sequence shown here is derived from an EMBL/GenBank/DDBJ whole genome shotgun (WGS) entry which is preliminary data.</text>
</comment>
<organism evidence="2 3">
    <name type="scientific">Kitasatospora phosalacinea</name>
    <dbReference type="NCBI Taxonomy" id="2065"/>
    <lineage>
        <taxon>Bacteria</taxon>
        <taxon>Bacillati</taxon>
        <taxon>Actinomycetota</taxon>
        <taxon>Actinomycetes</taxon>
        <taxon>Kitasatosporales</taxon>
        <taxon>Streptomycetaceae</taxon>
        <taxon>Kitasatospora</taxon>
    </lineage>
</organism>
<accession>A0A9W6V411</accession>
<keyword evidence="1" id="KW-0812">Transmembrane</keyword>
<protein>
    <submittedName>
        <fullName evidence="2">Uncharacterized protein</fullName>
    </submittedName>
</protein>
<dbReference type="RefSeq" id="WP_285739839.1">
    <property type="nucleotide sequence ID" value="NZ_BSSA01000033.1"/>
</dbReference>
<evidence type="ECO:0000313" key="2">
    <source>
        <dbReference type="EMBL" id="GLW74236.1"/>
    </source>
</evidence>
<dbReference type="EMBL" id="BSSA01000033">
    <property type="protein sequence ID" value="GLW74236.1"/>
    <property type="molecule type" value="Genomic_DNA"/>
</dbReference>
<keyword evidence="1" id="KW-1133">Transmembrane helix</keyword>
<proteinExistence type="predicted"/>
<feature type="transmembrane region" description="Helical" evidence="1">
    <location>
        <begin position="42"/>
        <end position="59"/>
    </location>
</feature>
<gene>
    <name evidence="2" type="ORF">Kpho02_65340</name>
</gene>
<keyword evidence="1" id="KW-0472">Membrane</keyword>
<dbReference type="AlphaFoldDB" id="A0A9W6V411"/>
<name>A0A9W6V411_9ACTN</name>